<keyword evidence="2" id="KW-1185">Reference proteome</keyword>
<dbReference type="Proteomes" id="UP000824120">
    <property type="component" value="Chromosome 11"/>
</dbReference>
<sequence length="171" mass="19887">MMAFELLLAKERERERERKARDLDQVKCIKDEKETLCWVLWRHCRCIKVEKVKHSINRLSRGSVPLSDEFLVEFWKSIDNASMEWLTILFDVTLKTTNAQRKEVKHNGFVLQEKGRYPKLQYYESLGESGENEGVSISKNQLGFMLGRSTTEAIHLLKSGGGKRDLLFGVH</sequence>
<comment type="caution">
    <text evidence="1">The sequence shown here is derived from an EMBL/GenBank/DDBJ whole genome shotgun (WGS) entry which is preliminary data.</text>
</comment>
<dbReference type="OrthoDB" id="1729993at2759"/>
<dbReference type="AlphaFoldDB" id="A0A9J5WND6"/>
<dbReference type="EMBL" id="JACXVP010000011">
    <property type="protein sequence ID" value="KAG5577483.1"/>
    <property type="molecule type" value="Genomic_DNA"/>
</dbReference>
<reference evidence="1 2" key="1">
    <citation type="submission" date="2020-09" db="EMBL/GenBank/DDBJ databases">
        <title>De no assembly of potato wild relative species, Solanum commersonii.</title>
        <authorList>
            <person name="Cho K."/>
        </authorList>
    </citation>
    <scope>NUCLEOTIDE SEQUENCE [LARGE SCALE GENOMIC DNA]</scope>
    <source>
        <strain evidence="1">LZ3.2</strain>
        <tissue evidence="1">Leaf</tissue>
    </source>
</reference>
<organism evidence="1 2">
    <name type="scientific">Solanum commersonii</name>
    <name type="common">Commerson's wild potato</name>
    <name type="synonym">Commerson's nightshade</name>
    <dbReference type="NCBI Taxonomy" id="4109"/>
    <lineage>
        <taxon>Eukaryota</taxon>
        <taxon>Viridiplantae</taxon>
        <taxon>Streptophyta</taxon>
        <taxon>Embryophyta</taxon>
        <taxon>Tracheophyta</taxon>
        <taxon>Spermatophyta</taxon>
        <taxon>Magnoliopsida</taxon>
        <taxon>eudicotyledons</taxon>
        <taxon>Gunneridae</taxon>
        <taxon>Pentapetalae</taxon>
        <taxon>asterids</taxon>
        <taxon>lamiids</taxon>
        <taxon>Solanales</taxon>
        <taxon>Solanaceae</taxon>
        <taxon>Solanoideae</taxon>
        <taxon>Solaneae</taxon>
        <taxon>Solanum</taxon>
    </lineage>
</organism>
<evidence type="ECO:0000313" key="2">
    <source>
        <dbReference type="Proteomes" id="UP000824120"/>
    </source>
</evidence>
<evidence type="ECO:0000313" key="1">
    <source>
        <dbReference type="EMBL" id="KAG5577483.1"/>
    </source>
</evidence>
<protein>
    <submittedName>
        <fullName evidence="1">Uncharacterized protein</fullName>
    </submittedName>
</protein>
<gene>
    <name evidence="1" type="ORF">H5410_057617</name>
</gene>
<accession>A0A9J5WND6</accession>
<proteinExistence type="predicted"/>
<name>A0A9J5WND6_SOLCO</name>